<gene>
    <name evidence="2" type="ORF">ACFQ34_10375</name>
</gene>
<name>A0ABW3VHX8_9PSEU</name>
<organism evidence="2 3">
    <name type="scientific">Pseudonocardia benzenivorans</name>
    <dbReference type="NCBI Taxonomy" id="228005"/>
    <lineage>
        <taxon>Bacteria</taxon>
        <taxon>Bacillati</taxon>
        <taxon>Actinomycetota</taxon>
        <taxon>Actinomycetes</taxon>
        <taxon>Pseudonocardiales</taxon>
        <taxon>Pseudonocardiaceae</taxon>
        <taxon>Pseudonocardia</taxon>
    </lineage>
</organism>
<keyword evidence="1" id="KW-1133">Transmembrane helix</keyword>
<feature type="transmembrane region" description="Helical" evidence="1">
    <location>
        <begin position="12"/>
        <end position="32"/>
    </location>
</feature>
<evidence type="ECO:0000313" key="3">
    <source>
        <dbReference type="Proteomes" id="UP001597182"/>
    </source>
</evidence>
<evidence type="ECO:0000256" key="1">
    <source>
        <dbReference type="SAM" id="Phobius"/>
    </source>
</evidence>
<dbReference type="RefSeq" id="WP_013674129.1">
    <property type="nucleotide sequence ID" value="NZ_BAABKS010000033.1"/>
</dbReference>
<accession>A0ABW3VHX8</accession>
<keyword evidence="3" id="KW-1185">Reference proteome</keyword>
<comment type="caution">
    <text evidence="2">The sequence shown here is derived from an EMBL/GenBank/DDBJ whole genome shotgun (WGS) entry which is preliminary data.</text>
</comment>
<sequence>MTGPRDQERPVPPVLVVLAWLWVAVPFAYGLWQLLIKLPALFGG</sequence>
<dbReference type="Proteomes" id="UP001597182">
    <property type="component" value="Unassembled WGS sequence"/>
</dbReference>
<evidence type="ECO:0000313" key="2">
    <source>
        <dbReference type="EMBL" id="MFD1233689.1"/>
    </source>
</evidence>
<keyword evidence="1" id="KW-0812">Transmembrane</keyword>
<protein>
    <submittedName>
        <fullName evidence="2">Uncharacterized protein</fullName>
    </submittedName>
</protein>
<dbReference type="EMBL" id="JBHTMB010000078">
    <property type="protein sequence ID" value="MFD1233689.1"/>
    <property type="molecule type" value="Genomic_DNA"/>
</dbReference>
<keyword evidence="1" id="KW-0472">Membrane</keyword>
<reference evidence="3" key="1">
    <citation type="journal article" date="2019" name="Int. J. Syst. Evol. Microbiol.">
        <title>The Global Catalogue of Microorganisms (GCM) 10K type strain sequencing project: providing services to taxonomists for standard genome sequencing and annotation.</title>
        <authorList>
            <consortium name="The Broad Institute Genomics Platform"/>
            <consortium name="The Broad Institute Genome Sequencing Center for Infectious Disease"/>
            <person name="Wu L."/>
            <person name="Ma J."/>
        </authorList>
    </citation>
    <scope>NUCLEOTIDE SEQUENCE [LARGE SCALE GENOMIC DNA]</scope>
    <source>
        <strain evidence="3">CCUG 49018</strain>
    </source>
</reference>
<proteinExistence type="predicted"/>